<evidence type="ECO:0000256" key="1">
    <source>
        <dbReference type="SAM" id="MobiDB-lite"/>
    </source>
</evidence>
<comment type="caution">
    <text evidence="4">The sequence shown here is derived from an EMBL/GenBank/DDBJ whole genome shotgun (WGS) entry which is preliminary data.</text>
</comment>
<dbReference type="Pfam" id="PF00930">
    <property type="entry name" value="DPPIV_N"/>
    <property type="match status" value="1"/>
</dbReference>
<dbReference type="InterPro" id="IPR002469">
    <property type="entry name" value="Peptidase_S9B_N"/>
</dbReference>
<proteinExistence type="predicted"/>
<sequence>MRMLIAIWFGLMIVQDLCAVPEGEKELRAAYQARQKAVWNLKLKPAWSPDGMEMVYKHEKEGGWEFLKVHLKDGKKGRVFDHQAVAKVLEASPDKLPIKALRYGSAGLEMQHKGEWKKLDGEKVPKQQETKSESQSSQQSPDGKWEVRIQDHNVILEPRKGGETRVLTSDGNSDHGYQGVLWAPDSSRFVVWKMKKGQRRMVKMVESSPADQLQPKLHSLRYDKPGDVIDTQAPYVFFTDSRPVLVPDYALLKDPFQVNKLAWRSDSQRLTYEYIERGFGKHYVLEADTEERKHRVLVREESATYIYVWGNGFRHDLNGGSEILWLSERDGWNHLYLLDGKTGGVKKQLTHGNYVVHKVVRVDEEAGEVILIAGGKESGQDPYYKHWYRVDLKTGQMLHLTPAEGTHSVEFSPDGKYYVDSVSEVHRAPRHVLRRAKDAAEVCVLAVCDLEALKQTGWREPQPFVAKDRDGKFDIWGSVEFPDDFDPSKKYPVIENIYAGPHDQHVPKRFRVWNGSTTDLAQRGFIVVRIDGKGTGKRCREFSHFCYKNIADAGFPDRIAWMRAVAKVVPQMDLERVGIYGGSAGGQNSTGALLFHGDFYKVAVSDCGCHDNRMDKIWWNEQWMDWPVGEHYAAQSNVTHAHKLKGKLLLTVGELDRNVDPASTMQVSNALMKAGVDHKLIVVPGGGHGAGEGLYPKWQRIDWFEKHLGSAE</sequence>
<dbReference type="InterPro" id="IPR050278">
    <property type="entry name" value="Serine_Prot_S9B/DPPIV"/>
</dbReference>
<evidence type="ECO:0000313" key="4">
    <source>
        <dbReference type="EMBL" id="MFD2159457.1"/>
    </source>
</evidence>
<evidence type="ECO:0000313" key="5">
    <source>
        <dbReference type="Proteomes" id="UP001597389"/>
    </source>
</evidence>
<evidence type="ECO:0000259" key="3">
    <source>
        <dbReference type="Pfam" id="PF00930"/>
    </source>
</evidence>
<dbReference type="Pfam" id="PF00326">
    <property type="entry name" value="Peptidase_S9"/>
    <property type="match status" value="1"/>
</dbReference>
<reference evidence="5" key="1">
    <citation type="journal article" date="2019" name="Int. J. Syst. Evol. Microbiol.">
        <title>The Global Catalogue of Microorganisms (GCM) 10K type strain sequencing project: providing services to taxonomists for standard genome sequencing and annotation.</title>
        <authorList>
            <consortium name="The Broad Institute Genomics Platform"/>
            <consortium name="The Broad Institute Genome Sequencing Center for Infectious Disease"/>
            <person name="Wu L."/>
            <person name="Ma J."/>
        </authorList>
    </citation>
    <scope>NUCLEOTIDE SEQUENCE [LARGE SCALE GENOMIC DNA]</scope>
    <source>
        <strain evidence="5">CCUG 57942</strain>
    </source>
</reference>
<name>A0ABW4ZCY0_9BACT</name>
<gene>
    <name evidence="4" type="ORF">ACFSW8_11140</name>
</gene>
<dbReference type="PANTHER" id="PTHR11731:SF118">
    <property type="entry name" value="BLR1971 PROTEIN"/>
    <property type="match status" value="1"/>
</dbReference>
<accession>A0ABW4ZCY0</accession>
<evidence type="ECO:0000259" key="2">
    <source>
        <dbReference type="Pfam" id="PF00326"/>
    </source>
</evidence>
<feature type="domain" description="Dipeptidylpeptidase IV N-terminal" evidence="3">
    <location>
        <begin position="123"/>
        <end position="425"/>
    </location>
</feature>
<protein>
    <submittedName>
        <fullName evidence="4">DPP IV N-terminal domain-containing protein</fullName>
    </submittedName>
</protein>
<dbReference type="PANTHER" id="PTHR11731">
    <property type="entry name" value="PROTEASE FAMILY S9B,C DIPEPTIDYL-PEPTIDASE IV-RELATED"/>
    <property type="match status" value="1"/>
</dbReference>
<dbReference type="InterPro" id="IPR001375">
    <property type="entry name" value="Peptidase_S9_cat"/>
</dbReference>
<dbReference type="SUPFAM" id="SSF82171">
    <property type="entry name" value="DPP6 N-terminal domain-like"/>
    <property type="match status" value="1"/>
</dbReference>
<keyword evidence="5" id="KW-1185">Reference proteome</keyword>
<feature type="compositionally biased region" description="Basic and acidic residues" evidence="1">
    <location>
        <begin position="114"/>
        <end position="132"/>
    </location>
</feature>
<feature type="region of interest" description="Disordered" evidence="1">
    <location>
        <begin position="114"/>
        <end position="146"/>
    </location>
</feature>
<organism evidence="4 5">
    <name type="scientific">Rubritalea tangerina</name>
    <dbReference type="NCBI Taxonomy" id="430798"/>
    <lineage>
        <taxon>Bacteria</taxon>
        <taxon>Pseudomonadati</taxon>
        <taxon>Verrucomicrobiota</taxon>
        <taxon>Verrucomicrobiia</taxon>
        <taxon>Verrucomicrobiales</taxon>
        <taxon>Rubritaleaceae</taxon>
        <taxon>Rubritalea</taxon>
    </lineage>
</organism>
<feature type="domain" description="Peptidase S9 prolyl oligopeptidase catalytic" evidence="2">
    <location>
        <begin position="520"/>
        <end position="709"/>
    </location>
</feature>
<dbReference type="SUPFAM" id="SSF53474">
    <property type="entry name" value="alpha/beta-Hydrolases"/>
    <property type="match status" value="1"/>
</dbReference>
<dbReference type="EMBL" id="JBHUJB010000046">
    <property type="protein sequence ID" value="MFD2159457.1"/>
    <property type="molecule type" value="Genomic_DNA"/>
</dbReference>
<dbReference type="Gene3D" id="3.40.50.1820">
    <property type="entry name" value="alpha/beta hydrolase"/>
    <property type="match status" value="1"/>
</dbReference>
<dbReference type="Gene3D" id="2.140.10.30">
    <property type="entry name" value="Dipeptidylpeptidase IV, N-terminal domain"/>
    <property type="match status" value="1"/>
</dbReference>
<dbReference type="Proteomes" id="UP001597389">
    <property type="component" value="Unassembled WGS sequence"/>
</dbReference>
<dbReference type="InterPro" id="IPR029058">
    <property type="entry name" value="AB_hydrolase_fold"/>
</dbReference>